<keyword evidence="1" id="KW-0378">Hydrolase</keyword>
<gene>
    <name evidence="1" type="primary">yyaC</name>
    <name evidence="1" type="ORF">ACI1P1_03705</name>
</gene>
<organism evidence="1 2">
    <name type="scientific">Paenibacillus mesotrionivorans</name>
    <dbReference type="NCBI Taxonomy" id="3160968"/>
    <lineage>
        <taxon>Bacteria</taxon>
        <taxon>Bacillati</taxon>
        <taxon>Bacillota</taxon>
        <taxon>Bacilli</taxon>
        <taxon>Bacillales</taxon>
        <taxon>Paenibacillaceae</taxon>
        <taxon>Paenibacillus</taxon>
    </lineage>
</organism>
<evidence type="ECO:0000313" key="1">
    <source>
        <dbReference type="EMBL" id="MFM9327400.1"/>
    </source>
</evidence>
<sequence length="190" mass="19876">MAQQWSGGPVVSPGAGSGWRKTAGGSKLPELFRRLRMSGVGREQLVFLCIGTDRSSGDAFGPLTGTLLQEAGYARVVGTLDRPCDGDTWGERILELEAMLAAPGCRLVAVDACLGTAASTGLFLMREGPLVPGASLRRGLPPVGDYSIGGIVCENRAHPYTALQTAPLGRVLPMARQVVQAALEIFPAEA</sequence>
<reference evidence="1" key="1">
    <citation type="submission" date="2024-12" db="EMBL/GenBank/DDBJ databases">
        <authorList>
            <person name="Wu N."/>
        </authorList>
    </citation>
    <scope>NUCLEOTIDE SEQUENCE</scope>
    <source>
        <strain evidence="1">P15</strain>
    </source>
</reference>
<keyword evidence="2" id="KW-1185">Reference proteome</keyword>
<evidence type="ECO:0000313" key="2">
    <source>
        <dbReference type="Proteomes" id="UP001631969"/>
    </source>
</evidence>
<dbReference type="EMBL" id="JBJURJ010000002">
    <property type="protein sequence ID" value="MFM9327400.1"/>
    <property type="molecule type" value="Genomic_DNA"/>
</dbReference>
<accession>A0ACC7NTP5</accession>
<proteinExistence type="predicted"/>
<dbReference type="Proteomes" id="UP001631969">
    <property type="component" value="Unassembled WGS sequence"/>
</dbReference>
<keyword evidence="1" id="KW-0645">Protease</keyword>
<name>A0ACC7NTP5_9BACL</name>
<protein>
    <submittedName>
        <fullName evidence="1">Spore protease YyaC</fullName>
    </submittedName>
</protein>
<comment type="caution">
    <text evidence="1">The sequence shown here is derived from an EMBL/GenBank/DDBJ whole genome shotgun (WGS) entry which is preliminary data.</text>
</comment>